<feature type="compositionally biased region" description="Basic residues" evidence="1">
    <location>
        <begin position="69"/>
        <end position="84"/>
    </location>
</feature>
<dbReference type="Proteomes" id="UP000887013">
    <property type="component" value="Unassembled WGS sequence"/>
</dbReference>
<dbReference type="EMBL" id="BMAW01132123">
    <property type="protein sequence ID" value="GFU42206.1"/>
    <property type="molecule type" value="Genomic_DNA"/>
</dbReference>
<evidence type="ECO:0000313" key="3">
    <source>
        <dbReference type="Proteomes" id="UP000887013"/>
    </source>
</evidence>
<feature type="region of interest" description="Disordered" evidence="1">
    <location>
        <begin position="42"/>
        <end position="84"/>
    </location>
</feature>
<sequence length="84" mass="9676">MTITYKNSRVKSAIRFFNIFKIIKYEFGLTFKPVVTDTIHDKPPIPCKQSDENSAANDSNFLTYDKPAVTRHGRQIKKPARSQD</sequence>
<name>A0A8X6QS55_NEPPI</name>
<accession>A0A8X6QS55</accession>
<organism evidence="2 3">
    <name type="scientific">Nephila pilipes</name>
    <name type="common">Giant wood spider</name>
    <name type="synonym">Nephila maculata</name>
    <dbReference type="NCBI Taxonomy" id="299642"/>
    <lineage>
        <taxon>Eukaryota</taxon>
        <taxon>Metazoa</taxon>
        <taxon>Ecdysozoa</taxon>
        <taxon>Arthropoda</taxon>
        <taxon>Chelicerata</taxon>
        <taxon>Arachnida</taxon>
        <taxon>Araneae</taxon>
        <taxon>Araneomorphae</taxon>
        <taxon>Entelegynae</taxon>
        <taxon>Araneoidea</taxon>
        <taxon>Nephilidae</taxon>
        <taxon>Nephila</taxon>
    </lineage>
</organism>
<feature type="compositionally biased region" description="Polar residues" evidence="1">
    <location>
        <begin position="52"/>
        <end position="62"/>
    </location>
</feature>
<keyword evidence="3" id="KW-1185">Reference proteome</keyword>
<proteinExistence type="predicted"/>
<gene>
    <name evidence="2" type="ORF">NPIL_229701</name>
</gene>
<dbReference type="AlphaFoldDB" id="A0A8X6QS55"/>
<comment type="caution">
    <text evidence="2">The sequence shown here is derived from an EMBL/GenBank/DDBJ whole genome shotgun (WGS) entry which is preliminary data.</text>
</comment>
<reference evidence="2" key="1">
    <citation type="submission" date="2020-08" db="EMBL/GenBank/DDBJ databases">
        <title>Multicomponent nature underlies the extraordinary mechanical properties of spider dragline silk.</title>
        <authorList>
            <person name="Kono N."/>
            <person name="Nakamura H."/>
            <person name="Mori M."/>
            <person name="Yoshida Y."/>
            <person name="Ohtoshi R."/>
            <person name="Malay A.D."/>
            <person name="Moran D.A.P."/>
            <person name="Tomita M."/>
            <person name="Numata K."/>
            <person name="Arakawa K."/>
        </authorList>
    </citation>
    <scope>NUCLEOTIDE SEQUENCE</scope>
</reference>
<evidence type="ECO:0000313" key="2">
    <source>
        <dbReference type="EMBL" id="GFU42206.1"/>
    </source>
</evidence>
<protein>
    <submittedName>
        <fullName evidence="2">Uncharacterized protein</fullName>
    </submittedName>
</protein>
<evidence type="ECO:0000256" key="1">
    <source>
        <dbReference type="SAM" id="MobiDB-lite"/>
    </source>
</evidence>